<dbReference type="Proteomes" id="UP000000448">
    <property type="component" value="Chromosome"/>
</dbReference>
<evidence type="ECO:0000256" key="2">
    <source>
        <dbReference type="PROSITE-ProRule" id="PRU00703"/>
    </source>
</evidence>
<keyword evidence="1 2" id="KW-0129">CBS domain</keyword>
<dbReference type="PANTHER" id="PTHR43080:SF2">
    <property type="entry name" value="CBS DOMAIN-CONTAINING PROTEIN"/>
    <property type="match status" value="1"/>
</dbReference>
<organism evidence="4 5">
    <name type="scientific">Nautilia profundicola (strain ATCC BAA-1463 / DSM 18972 / AmH)</name>
    <dbReference type="NCBI Taxonomy" id="598659"/>
    <lineage>
        <taxon>Bacteria</taxon>
        <taxon>Pseudomonadati</taxon>
        <taxon>Campylobacterota</taxon>
        <taxon>Epsilonproteobacteria</taxon>
        <taxon>Nautiliales</taxon>
        <taxon>Nautiliaceae</taxon>
        <taxon>Nautilia</taxon>
    </lineage>
</organism>
<evidence type="ECO:0000256" key="1">
    <source>
        <dbReference type="ARBA" id="ARBA00023122"/>
    </source>
</evidence>
<dbReference type="InterPro" id="IPR005105">
    <property type="entry name" value="GlnD_Uridyltrans_N"/>
</dbReference>
<dbReference type="InterPro" id="IPR051257">
    <property type="entry name" value="Diverse_CBS-Domain"/>
</dbReference>
<dbReference type="GO" id="GO:0008773">
    <property type="term" value="F:[protein-PII] uridylyltransferase activity"/>
    <property type="evidence" value="ECO:0007669"/>
    <property type="project" value="InterPro"/>
</dbReference>
<dbReference type="InterPro" id="IPR018821">
    <property type="entry name" value="DUF294_put_nucleoTrafse_sb-bd"/>
</dbReference>
<dbReference type="InterPro" id="IPR046342">
    <property type="entry name" value="CBS_dom_sf"/>
</dbReference>
<dbReference type="KEGG" id="nam:NAMH_1016"/>
<dbReference type="AlphaFoldDB" id="B9L9V8"/>
<name>B9L9V8_NAUPA</name>
<evidence type="ECO:0000313" key="5">
    <source>
        <dbReference type="Proteomes" id="UP000000448"/>
    </source>
</evidence>
<dbReference type="SUPFAM" id="SSF51206">
    <property type="entry name" value="cAMP-binding domain-like"/>
    <property type="match status" value="1"/>
</dbReference>
<accession>B9L9V8</accession>
<gene>
    <name evidence="4" type="ordered locus">NAMH_1016</name>
</gene>
<evidence type="ECO:0000259" key="3">
    <source>
        <dbReference type="PROSITE" id="PS51371"/>
    </source>
</evidence>
<dbReference type="eggNOG" id="COG2905">
    <property type="taxonomic scope" value="Bacteria"/>
</dbReference>
<dbReference type="EMBL" id="CP001279">
    <property type="protein sequence ID" value="ACM93342.1"/>
    <property type="molecule type" value="Genomic_DNA"/>
</dbReference>
<sequence>MQETKQYLSSIPPFDLLTEEELSSVVNNTDIVYYTPGSKIKAENLLIIIKGKIKSENEVFTSEDVVFAKEIIENKASEFEILEECLCYEIKRDIFLEVLNKNHKFKNYFLQDIASKLQTLRKKSLENQFSSFLSARVKDLIIHPVTFVSGTDSIKSSVIKKEKENSSAIIIDNTAIVTDSNLRKVITEDIPSSNPIKNIATNNIVTIEDEDFLFNALLLMTKHNIKRLIVTNEDKIIGSIEQIDLLSYFSNHSYLISVKIEKAKNIDDLKEITNGLVDLTNLLFNKGLKARYIARIISELNRKIFSKVSEFVFDETYKENISLIVMGSEGRGEQIIRTDQDNGAVINDTFNYDIKKFEKFSEYLKTLGFPECPGKVMVNNPFWSKPLKEFKKDIFEWLDTPTQENMMNLAILLDANVVWGDEKYLNELKKYLFEHISDNATLLSSFASFVDQFELPIGILGLKEKVDMKKIRFIIVHAARAFALEYKIQKTSTVERIKELNNIGIINRQFATELIESFDVILTLTLKSKLEQINNAKPATNILNIKNLSKIEKDMLKDSVKVIAEFKKLTKHHFHLSVL</sequence>
<dbReference type="HOGENOM" id="CLU_027866_1_0_7"/>
<protein>
    <submittedName>
        <fullName evidence="4">Cyclic nucleotide-binding domain (cNMP-BD) protein</fullName>
    </submittedName>
</protein>
<feature type="domain" description="CBS" evidence="3">
    <location>
        <begin position="200"/>
        <end position="255"/>
    </location>
</feature>
<evidence type="ECO:0000313" key="4">
    <source>
        <dbReference type="EMBL" id="ACM93342.1"/>
    </source>
</evidence>
<dbReference type="SUPFAM" id="SSF54631">
    <property type="entry name" value="CBS-domain pair"/>
    <property type="match status" value="1"/>
</dbReference>
<dbReference type="Pfam" id="PF10335">
    <property type="entry name" value="DUF294_C"/>
    <property type="match status" value="1"/>
</dbReference>
<dbReference type="InterPro" id="IPR000644">
    <property type="entry name" value="CBS_dom"/>
</dbReference>
<dbReference type="CDD" id="cd05401">
    <property type="entry name" value="NT_GlnE_GlnD_like"/>
    <property type="match status" value="1"/>
</dbReference>
<keyword evidence="5" id="KW-1185">Reference proteome</keyword>
<dbReference type="Gene3D" id="2.60.120.10">
    <property type="entry name" value="Jelly Rolls"/>
    <property type="match status" value="1"/>
</dbReference>
<dbReference type="InterPro" id="IPR014710">
    <property type="entry name" value="RmlC-like_jellyroll"/>
</dbReference>
<dbReference type="Pfam" id="PF00571">
    <property type="entry name" value="CBS"/>
    <property type="match status" value="1"/>
</dbReference>
<proteinExistence type="predicted"/>
<dbReference type="RefSeq" id="WP_015902394.1">
    <property type="nucleotide sequence ID" value="NC_012115.1"/>
</dbReference>
<dbReference type="Gene3D" id="3.10.580.10">
    <property type="entry name" value="CBS-domain"/>
    <property type="match status" value="1"/>
</dbReference>
<dbReference type="PANTHER" id="PTHR43080">
    <property type="entry name" value="CBS DOMAIN-CONTAINING PROTEIN CBSX3, MITOCHONDRIAL"/>
    <property type="match status" value="1"/>
</dbReference>
<dbReference type="OrthoDB" id="9808528at2"/>
<dbReference type="PROSITE" id="PS51371">
    <property type="entry name" value="CBS"/>
    <property type="match status" value="1"/>
</dbReference>
<dbReference type="STRING" id="598659.NAMH_1016"/>
<dbReference type="Pfam" id="PF03445">
    <property type="entry name" value="DUF294"/>
    <property type="match status" value="1"/>
</dbReference>
<dbReference type="InterPro" id="IPR018490">
    <property type="entry name" value="cNMP-bd_dom_sf"/>
</dbReference>
<reference evidence="4 5" key="1">
    <citation type="journal article" date="2009" name="PLoS Genet.">
        <title>Adaptations to submarine hydrothermal environments exemplified by the genome of Nautilia profundicola.</title>
        <authorList>
            <person name="Campbell B.J."/>
            <person name="Smith J.L."/>
            <person name="Hanson T.E."/>
            <person name="Klotz M.G."/>
            <person name="Stein L.Y."/>
            <person name="Lee C.K."/>
            <person name="Wu D."/>
            <person name="Robinson J.M."/>
            <person name="Khouri H.M."/>
            <person name="Eisen J.A."/>
            <person name="Cary S.C."/>
        </authorList>
    </citation>
    <scope>NUCLEOTIDE SEQUENCE [LARGE SCALE GENOMIC DNA]</scope>
    <source>
        <strain evidence="5">ATCC BAA-1463 / DSM 18972 / AmH</strain>
    </source>
</reference>
<dbReference type="SMART" id="SM00116">
    <property type="entry name" value="CBS"/>
    <property type="match status" value="1"/>
</dbReference>